<evidence type="ECO:0000313" key="2">
    <source>
        <dbReference type="EMBL" id="GBF93764.1"/>
    </source>
</evidence>
<organism evidence="2 3">
    <name type="scientific">Raphidocelis subcapitata</name>
    <dbReference type="NCBI Taxonomy" id="307507"/>
    <lineage>
        <taxon>Eukaryota</taxon>
        <taxon>Viridiplantae</taxon>
        <taxon>Chlorophyta</taxon>
        <taxon>core chlorophytes</taxon>
        <taxon>Chlorophyceae</taxon>
        <taxon>CS clade</taxon>
        <taxon>Sphaeropleales</taxon>
        <taxon>Selenastraceae</taxon>
        <taxon>Raphidocelis</taxon>
    </lineage>
</organism>
<protein>
    <submittedName>
        <fullName evidence="2">Uncharacterized protein</fullName>
    </submittedName>
</protein>
<sequence>MATTIAHLQSAVEAREERIQDLERALDAAAASHARQEAQLAASCTAKLEQLRALHAEQLAASEARARAAAAEAEALRGQAARLQQDLAAARLELQQRQQLDGCSVAGALAAMDEQLMRLSAALRGRDAEIESLRRALAEAGDAQVAAAGC</sequence>
<accession>A0A2V0P1M1</accession>
<gene>
    <name evidence="2" type="ORF">Rsub_06096</name>
</gene>
<dbReference type="Proteomes" id="UP000247498">
    <property type="component" value="Unassembled WGS sequence"/>
</dbReference>
<evidence type="ECO:0000313" key="3">
    <source>
        <dbReference type="Proteomes" id="UP000247498"/>
    </source>
</evidence>
<dbReference type="InParanoid" id="A0A2V0P1M1"/>
<proteinExistence type="predicted"/>
<keyword evidence="1" id="KW-0175">Coiled coil</keyword>
<feature type="coiled-coil region" evidence="1">
    <location>
        <begin position="5"/>
        <end position="100"/>
    </location>
</feature>
<keyword evidence="3" id="KW-1185">Reference proteome</keyword>
<reference evidence="2 3" key="1">
    <citation type="journal article" date="2018" name="Sci. Rep.">
        <title>Raphidocelis subcapitata (=Pseudokirchneriella subcapitata) provides an insight into genome evolution and environmental adaptations in the Sphaeropleales.</title>
        <authorList>
            <person name="Suzuki S."/>
            <person name="Yamaguchi H."/>
            <person name="Nakajima N."/>
            <person name="Kawachi M."/>
        </authorList>
    </citation>
    <scope>NUCLEOTIDE SEQUENCE [LARGE SCALE GENOMIC DNA]</scope>
    <source>
        <strain evidence="2 3">NIES-35</strain>
    </source>
</reference>
<comment type="caution">
    <text evidence="2">The sequence shown here is derived from an EMBL/GenBank/DDBJ whole genome shotgun (WGS) entry which is preliminary data.</text>
</comment>
<dbReference type="AlphaFoldDB" id="A0A2V0P1M1"/>
<evidence type="ECO:0000256" key="1">
    <source>
        <dbReference type="SAM" id="Coils"/>
    </source>
</evidence>
<dbReference type="EMBL" id="BDRX01000044">
    <property type="protein sequence ID" value="GBF93764.1"/>
    <property type="molecule type" value="Genomic_DNA"/>
</dbReference>
<name>A0A2V0P1M1_9CHLO</name>